<dbReference type="InterPro" id="IPR000998">
    <property type="entry name" value="MAM_dom"/>
</dbReference>
<accession>A0ABM1VYX0</accession>
<dbReference type="RefSeq" id="XP_035827613.1">
    <property type="nucleotide sequence ID" value="XM_035971720.1"/>
</dbReference>
<dbReference type="GeneID" id="106012766"/>
<dbReference type="Proteomes" id="UP000694888">
    <property type="component" value="Unplaced"/>
</dbReference>
<dbReference type="Pfam" id="PF00629">
    <property type="entry name" value="MAM"/>
    <property type="match status" value="1"/>
</dbReference>
<name>A0ABM1VYX0_APLCA</name>
<dbReference type="SUPFAM" id="SSF49899">
    <property type="entry name" value="Concanavalin A-like lectins/glucanases"/>
    <property type="match status" value="1"/>
</dbReference>
<feature type="domain" description="MAM" evidence="1">
    <location>
        <begin position="16"/>
        <end position="142"/>
    </location>
</feature>
<dbReference type="InterPro" id="IPR051560">
    <property type="entry name" value="MAM_domain-containing"/>
</dbReference>
<keyword evidence="2" id="KW-1185">Reference proteome</keyword>
<evidence type="ECO:0000313" key="3">
    <source>
        <dbReference type="RefSeq" id="XP_035827613.1"/>
    </source>
</evidence>
<dbReference type="PROSITE" id="PS50060">
    <property type="entry name" value="MAM_2"/>
    <property type="match status" value="1"/>
</dbReference>
<evidence type="ECO:0000313" key="2">
    <source>
        <dbReference type="Proteomes" id="UP000694888"/>
    </source>
</evidence>
<gene>
    <name evidence="3" type="primary">LOC106012766</name>
</gene>
<evidence type="ECO:0000259" key="1">
    <source>
        <dbReference type="PROSITE" id="PS50060"/>
    </source>
</evidence>
<dbReference type="CDD" id="cd06263">
    <property type="entry name" value="MAM"/>
    <property type="match status" value="1"/>
</dbReference>
<protein>
    <submittedName>
        <fullName evidence="3">MAM and LDL-receptor class A domain-containing protein 1</fullName>
    </submittedName>
</protein>
<reference evidence="3" key="1">
    <citation type="submission" date="2025-08" db="UniProtKB">
        <authorList>
            <consortium name="RefSeq"/>
        </authorList>
    </citation>
    <scope>IDENTIFICATION</scope>
</reference>
<proteinExistence type="predicted"/>
<dbReference type="PANTHER" id="PTHR23282">
    <property type="entry name" value="APICAL ENDOSOMAL GLYCOPROTEIN PRECURSOR"/>
    <property type="match status" value="1"/>
</dbReference>
<dbReference type="PANTHER" id="PTHR23282:SF148">
    <property type="entry name" value="MAM DOMAIN-CONTAINING PROTEIN"/>
    <property type="match status" value="1"/>
</dbReference>
<dbReference type="SMART" id="SM00137">
    <property type="entry name" value="MAM"/>
    <property type="match status" value="1"/>
</dbReference>
<organism evidence="2 3">
    <name type="scientific">Aplysia californica</name>
    <name type="common">California sea hare</name>
    <dbReference type="NCBI Taxonomy" id="6500"/>
    <lineage>
        <taxon>Eukaryota</taxon>
        <taxon>Metazoa</taxon>
        <taxon>Spiralia</taxon>
        <taxon>Lophotrochozoa</taxon>
        <taxon>Mollusca</taxon>
        <taxon>Gastropoda</taxon>
        <taxon>Heterobranchia</taxon>
        <taxon>Euthyneura</taxon>
        <taxon>Tectipleura</taxon>
        <taxon>Aplysiida</taxon>
        <taxon>Aplysioidea</taxon>
        <taxon>Aplysiidae</taxon>
        <taxon>Aplysia</taxon>
    </lineage>
</organism>
<dbReference type="InterPro" id="IPR013320">
    <property type="entry name" value="ConA-like_dom_sf"/>
</dbReference>
<dbReference type="Gene3D" id="2.60.120.200">
    <property type="match status" value="1"/>
</dbReference>
<sequence length="142" mass="15583">MADGELSRQLASSQILDCNFDKDFCSWTQDTTDQKDWARQANGTATQGTGPSQDHTSGHGYYAYLETSTGFRGSSAQLISPKITVGTGKACLTFWYHMYGPHVADLNVYGPTNKIIWNRNGNQNNIWKQASVDVSAGSSFSM</sequence>